<organism evidence="1 2">
    <name type="scientific">Vibrio paracholerae</name>
    <dbReference type="NCBI Taxonomy" id="650003"/>
    <lineage>
        <taxon>Bacteria</taxon>
        <taxon>Pseudomonadati</taxon>
        <taxon>Pseudomonadota</taxon>
        <taxon>Gammaproteobacteria</taxon>
        <taxon>Vibrionales</taxon>
        <taxon>Vibrionaceae</taxon>
        <taxon>Vibrio</taxon>
    </lineage>
</organism>
<sequence>MIPNEEVIFLIKNDNGGVKHRVPISLDYESFAETFTNQTIELKESVRLLGKLQQKISLDDAQDKERRNCMRSAFDVLIQGLDEEKEIFTHTLANIVSFYKKYTEHHNMFLSDFTINKVIQEINAKDLEYTGKINDIASSVQTKALAIPGAMVAITAVMKVDNMASAIGVVVALLLTCLVIQKSLDIYNDTFKHLSKQINNVFSRYQILSQKSEVRHEAKITEQALNKLIEKGERGLNYVSRIIWTVWITSILFVIFEINNINKPESEKIINIPNTSETGKENTHQNTTGIIIEVKHNDSKLELKRSKDSKINVTSLELNSPPTDF</sequence>
<dbReference type="AlphaFoldDB" id="A0ABD7G257"/>
<comment type="caution">
    <text evidence="1">The sequence shown here is derived from an EMBL/GenBank/DDBJ whole genome shotgun (WGS) entry which is preliminary data.</text>
</comment>
<evidence type="ECO:0000313" key="1">
    <source>
        <dbReference type="EMBL" id="RBM64909.1"/>
    </source>
</evidence>
<proteinExistence type="predicted"/>
<dbReference type="EMBL" id="QKKU01000088">
    <property type="protein sequence ID" value="RBM64909.1"/>
    <property type="molecule type" value="Genomic_DNA"/>
</dbReference>
<protein>
    <submittedName>
        <fullName evidence="1">Uncharacterized protein</fullName>
    </submittedName>
</protein>
<reference evidence="1 2" key="1">
    <citation type="submission" date="2018-06" db="EMBL/GenBank/DDBJ databases">
        <title>Draft genome sequences of nine Vibrio sp. clinical isolates from across the United States representing the closest known relative of Vibrio cholerae.</title>
        <authorList>
            <person name="Islam M.T."/>
            <person name="Liang K."/>
            <person name="Im M.S."/>
            <person name="Winkjer J."/>
            <person name="Busby S."/>
            <person name="Batra D."/>
            <person name="Rowe L."/>
            <person name="Tarr C.L."/>
            <person name="Boucher Y."/>
        </authorList>
    </citation>
    <scope>NUCLEOTIDE SEQUENCE [LARGE SCALE GENOMIC DNA]</scope>
    <source>
        <strain evidence="1 2">2017V-1110</strain>
    </source>
</reference>
<accession>A0ABD7G257</accession>
<name>A0ABD7G257_9VIBR</name>
<gene>
    <name evidence="1" type="ORF">DLR72_13980</name>
</gene>
<dbReference type="Proteomes" id="UP000252199">
    <property type="component" value="Unassembled WGS sequence"/>
</dbReference>
<evidence type="ECO:0000313" key="2">
    <source>
        <dbReference type="Proteomes" id="UP000252199"/>
    </source>
</evidence>